<organism evidence="2">
    <name type="scientific">uncultured Dysgonomonas sp</name>
    <dbReference type="NCBI Taxonomy" id="206096"/>
    <lineage>
        <taxon>Bacteria</taxon>
        <taxon>Pseudomonadati</taxon>
        <taxon>Bacteroidota</taxon>
        <taxon>Bacteroidia</taxon>
        <taxon>Bacteroidales</taxon>
        <taxon>Dysgonomonadaceae</taxon>
        <taxon>Dysgonomonas</taxon>
        <taxon>environmental samples</taxon>
    </lineage>
</organism>
<name>A0A212JWP0_9BACT</name>
<dbReference type="AlphaFoldDB" id="A0A212JWP0"/>
<evidence type="ECO:0000313" key="2">
    <source>
        <dbReference type="EMBL" id="SBW03886.1"/>
    </source>
</evidence>
<keyword evidence="1" id="KW-0732">Signal</keyword>
<feature type="chain" id="PRO_5013075302" description="Fimbrillin-A associated anchor s Mfa1 and Mfa2 family protein" evidence="1">
    <location>
        <begin position="23"/>
        <end position="295"/>
    </location>
</feature>
<dbReference type="EMBL" id="FLUL01000001">
    <property type="protein sequence ID" value="SBW03886.1"/>
    <property type="molecule type" value="Genomic_DNA"/>
</dbReference>
<gene>
    <name evidence="2" type="ORF">KL86DYS2_12515</name>
</gene>
<evidence type="ECO:0000256" key="1">
    <source>
        <dbReference type="SAM" id="SignalP"/>
    </source>
</evidence>
<evidence type="ECO:0008006" key="3">
    <source>
        <dbReference type="Google" id="ProtNLM"/>
    </source>
</evidence>
<accession>A0A212JWP0</accession>
<reference evidence="2" key="1">
    <citation type="submission" date="2016-04" db="EMBL/GenBank/DDBJ databases">
        <authorList>
            <person name="Evans L.H."/>
            <person name="Alamgir A."/>
            <person name="Owens N."/>
            <person name="Weber N.D."/>
            <person name="Virtaneva K."/>
            <person name="Barbian K."/>
            <person name="Babar A."/>
            <person name="Rosenke K."/>
        </authorList>
    </citation>
    <scope>NUCLEOTIDE SEQUENCE</scope>
    <source>
        <strain evidence="2">86-2</strain>
    </source>
</reference>
<sequence length="295" mass="33097">MNKLFFVPALLLVLMHMVSCSDQDTPEDQEKEIPVTFKVSTLNVDVQPMAKSASSGSALEEVVNTIGYYIYNTSDYKLLKSGKVSFIPGVDPVPDNFGQFNERLMPGSYDVIFYALGRGTGSLAFSNIDQLSSGTAINYNNKEIFYYHDNITISSSSNIVEVSLSRKSAMLKIDISDEVTPEVGSVKFTISDGKQWNVYYKRNETIIDYTFDGTITNNKLEPFEYYFSFPNTPTKVIIAIYDKNGSLYGKKELLVPTLENRRTIISGKLFSSLGSQEIFIHVDDIWGEDIGYPLE</sequence>
<feature type="signal peptide" evidence="1">
    <location>
        <begin position="1"/>
        <end position="22"/>
    </location>
</feature>
<protein>
    <recommendedName>
        <fullName evidence="3">Fimbrillin-A associated anchor s Mfa1 and Mfa2 family protein</fullName>
    </recommendedName>
</protein>
<proteinExistence type="predicted"/>
<dbReference type="RefSeq" id="WP_296950243.1">
    <property type="nucleotide sequence ID" value="NZ_LT599021.1"/>
</dbReference>